<dbReference type="EMBL" id="NIVC01000292">
    <property type="protein sequence ID" value="PAA86178.1"/>
    <property type="molecule type" value="Genomic_DNA"/>
</dbReference>
<dbReference type="PANTHER" id="PTHR44665">
    <property type="entry name" value="DNAJ HOMOLOG SUBFAMILY C MEMBER 14"/>
    <property type="match status" value="1"/>
</dbReference>
<keyword evidence="4" id="KW-1185">Reference proteome</keyword>
<dbReference type="EMBL" id="NIVC01000934">
    <property type="protein sequence ID" value="PAA74617.1"/>
    <property type="molecule type" value="Genomic_DNA"/>
</dbReference>
<organism evidence="2 4">
    <name type="scientific">Macrostomum lignano</name>
    <dbReference type="NCBI Taxonomy" id="282301"/>
    <lineage>
        <taxon>Eukaryota</taxon>
        <taxon>Metazoa</taxon>
        <taxon>Spiralia</taxon>
        <taxon>Lophotrochozoa</taxon>
        <taxon>Platyhelminthes</taxon>
        <taxon>Rhabditophora</taxon>
        <taxon>Macrostomorpha</taxon>
        <taxon>Macrostomida</taxon>
        <taxon>Macrostomidae</taxon>
        <taxon>Macrostomum</taxon>
    </lineage>
</organism>
<accession>A0A267FNC0</accession>
<dbReference type="STRING" id="282301.A0A267FNC0"/>
<evidence type="ECO:0000313" key="4">
    <source>
        <dbReference type="Proteomes" id="UP000215902"/>
    </source>
</evidence>
<dbReference type="OrthoDB" id="1507364at2759"/>
<feature type="domain" description="Cleavage inducing molecular chaperone Jiv" evidence="1">
    <location>
        <begin position="13"/>
        <end position="101"/>
    </location>
</feature>
<evidence type="ECO:0000313" key="3">
    <source>
        <dbReference type="EMBL" id="PAA86178.1"/>
    </source>
</evidence>
<name>A0A267FNC0_9PLAT</name>
<reference evidence="2 4" key="1">
    <citation type="submission" date="2017-06" db="EMBL/GenBank/DDBJ databases">
        <title>A platform for efficient transgenesis in Macrostomum lignano, a flatworm model organism for stem cell research.</title>
        <authorList>
            <person name="Berezikov E."/>
        </authorList>
    </citation>
    <scope>NUCLEOTIDE SEQUENCE [LARGE SCALE GENOMIC DNA]</scope>
    <source>
        <strain evidence="2">DV1</strain>
        <tissue evidence="2">Whole organism</tissue>
    </source>
</reference>
<comment type="caution">
    <text evidence="2">The sequence shown here is derived from an EMBL/GenBank/DDBJ whole genome shotgun (WGS) entry which is preliminary data.</text>
</comment>
<dbReference type="Proteomes" id="UP000215902">
    <property type="component" value="Unassembled WGS sequence"/>
</dbReference>
<protein>
    <recommendedName>
        <fullName evidence="1">Cleavage inducing molecular chaperone Jiv domain-containing protein</fullName>
    </recommendedName>
</protein>
<dbReference type="InterPro" id="IPR032843">
    <property type="entry name" value="Jiv"/>
</dbReference>
<evidence type="ECO:0000259" key="1">
    <source>
        <dbReference type="Pfam" id="PF14901"/>
    </source>
</evidence>
<dbReference type="AlphaFoldDB" id="A0A267FNC0"/>
<proteinExistence type="predicted"/>
<dbReference type="Pfam" id="PF14901">
    <property type="entry name" value="Jiv90"/>
    <property type="match status" value="1"/>
</dbReference>
<gene>
    <name evidence="3" type="ORF">BOX15_Mlig018394g1</name>
    <name evidence="2" type="ORF">BOX15_Mlig024711g1</name>
</gene>
<sequence>MAQLAADLQLAVHRLPCARCSGRHLWLPTDLSPQAARYCSACRVRHPAQDGDLWAESRLLGLRRVFLACQDGRVCQVNELARCQAELFAKLQPDCHRCQLRRAEAAPPYRFVYRK</sequence>
<dbReference type="PANTHER" id="PTHR44665:SF1">
    <property type="entry name" value="DNAJ HOMOLOG SUBFAMILY C MEMBER 14"/>
    <property type="match status" value="1"/>
</dbReference>
<evidence type="ECO:0000313" key="2">
    <source>
        <dbReference type="EMBL" id="PAA74617.1"/>
    </source>
</evidence>
<dbReference type="InterPro" id="IPR052317">
    <property type="entry name" value="Viral_replicn-host_int_reg"/>
</dbReference>